<proteinExistence type="inferred from homology"/>
<dbReference type="Pfam" id="PF01041">
    <property type="entry name" value="DegT_DnrJ_EryC1"/>
    <property type="match status" value="1"/>
</dbReference>
<dbReference type="PANTHER" id="PTHR30244">
    <property type="entry name" value="TRANSAMINASE"/>
    <property type="match status" value="1"/>
</dbReference>
<keyword evidence="6" id="KW-1185">Reference proteome</keyword>
<dbReference type="SUPFAM" id="SSF53383">
    <property type="entry name" value="PLP-dependent transferases"/>
    <property type="match status" value="1"/>
</dbReference>
<dbReference type="Gene3D" id="3.90.1150.10">
    <property type="entry name" value="Aspartate Aminotransferase, domain 1"/>
    <property type="match status" value="1"/>
</dbReference>
<dbReference type="GO" id="GO:0030170">
    <property type="term" value="F:pyridoxal phosphate binding"/>
    <property type="evidence" value="ECO:0007669"/>
    <property type="project" value="TreeGrafter"/>
</dbReference>
<evidence type="ECO:0000313" key="6">
    <source>
        <dbReference type="Proteomes" id="UP000289238"/>
    </source>
</evidence>
<organism evidence="5 6">
    <name type="scientific">Leeuwenhoekiella aequorea</name>
    <dbReference type="NCBI Taxonomy" id="283736"/>
    <lineage>
        <taxon>Bacteria</taxon>
        <taxon>Pseudomonadati</taxon>
        <taxon>Bacteroidota</taxon>
        <taxon>Flavobacteriia</taxon>
        <taxon>Flavobacteriales</taxon>
        <taxon>Flavobacteriaceae</taxon>
        <taxon>Leeuwenhoekiella</taxon>
    </lineage>
</organism>
<feature type="modified residue" description="N6-(pyridoxal phosphate)lysine" evidence="3">
    <location>
        <position position="193"/>
    </location>
</feature>
<dbReference type="GO" id="GO:0000271">
    <property type="term" value="P:polysaccharide biosynthetic process"/>
    <property type="evidence" value="ECO:0007669"/>
    <property type="project" value="TreeGrafter"/>
</dbReference>
<dbReference type="GO" id="GO:0008483">
    <property type="term" value="F:transaminase activity"/>
    <property type="evidence" value="ECO:0007669"/>
    <property type="project" value="TreeGrafter"/>
</dbReference>
<dbReference type="InterPro" id="IPR015424">
    <property type="entry name" value="PyrdxlP-dep_Trfase"/>
</dbReference>
<dbReference type="InterPro" id="IPR000653">
    <property type="entry name" value="DegT/StrS_aminotransferase"/>
</dbReference>
<evidence type="ECO:0000313" key="5">
    <source>
        <dbReference type="EMBL" id="RXG21087.1"/>
    </source>
</evidence>
<evidence type="ECO:0000256" key="1">
    <source>
        <dbReference type="ARBA" id="ARBA00037999"/>
    </source>
</evidence>
<protein>
    <submittedName>
        <fullName evidence="5">dTDP-4-amino-4,6-dideoxygalactose transaminase</fullName>
    </submittedName>
</protein>
<feature type="active site" description="Proton acceptor" evidence="2">
    <location>
        <position position="193"/>
    </location>
</feature>
<dbReference type="CDD" id="cd00616">
    <property type="entry name" value="AHBA_syn"/>
    <property type="match status" value="1"/>
</dbReference>
<dbReference type="OrthoDB" id="9810913at2"/>
<dbReference type="PANTHER" id="PTHR30244:SF34">
    <property type="entry name" value="DTDP-4-AMINO-4,6-DIDEOXYGALACTOSE TRANSAMINASE"/>
    <property type="match status" value="1"/>
</dbReference>
<evidence type="ECO:0000256" key="2">
    <source>
        <dbReference type="PIRSR" id="PIRSR000390-1"/>
    </source>
</evidence>
<name>A0A4Q0P3H8_9FLAO</name>
<reference evidence="5 6" key="1">
    <citation type="submission" date="2018-07" db="EMBL/GenBank/DDBJ databases">
        <title>Leeuwenhoekiella genomics.</title>
        <authorList>
            <person name="Tahon G."/>
            <person name="Willems A."/>
        </authorList>
    </citation>
    <scope>NUCLEOTIDE SEQUENCE [LARGE SCALE GENOMIC DNA]</scope>
    <source>
        <strain evidence="5 6">LMG 22550</strain>
    </source>
</reference>
<dbReference type="InterPro" id="IPR015422">
    <property type="entry name" value="PyrdxlP-dep_Trfase_small"/>
</dbReference>
<evidence type="ECO:0000256" key="4">
    <source>
        <dbReference type="RuleBase" id="RU004508"/>
    </source>
</evidence>
<dbReference type="AlphaFoldDB" id="A0A4Q0P3H8"/>
<dbReference type="Proteomes" id="UP000289238">
    <property type="component" value="Unassembled WGS sequence"/>
</dbReference>
<keyword evidence="3 4" id="KW-0663">Pyridoxal phosphate</keyword>
<comment type="caution">
    <text evidence="5">The sequence shown here is derived from an EMBL/GenBank/DDBJ whole genome shotgun (WGS) entry which is preliminary data.</text>
</comment>
<gene>
    <name evidence="5" type="ORF">DSM00_2604</name>
</gene>
<dbReference type="EMBL" id="QOVM01000006">
    <property type="protein sequence ID" value="RXG21087.1"/>
    <property type="molecule type" value="Genomic_DNA"/>
</dbReference>
<sequence length="381" mass="42101">MENLPRIGLALPEISPDDIAYVTRAMTENWITTGGPFVNEFENDLKAYLDTSNDILALNSGTSALHLALTVAGVKEGDFILCQTMSYVATANPIQYLKAKPIFIDSETDTYNICPEALEEAILDCIKIGQMPKALILVHSFGIPCKINELTTIARNYEIPIIEDAAEALGSYYDDQKCGSFGDFSVFSFNGNKILTAGSGGALICRSDGDAQRARHLASQAKSLAFGFEHDAVGYNYVMPGLNAALGTSQLGNLESKLVSKNKINAFYKELFKEIEGVTFIETSSTRIKSNHWLNVICFDNLCVNHKTPQGLLEYLYSKNIESRFLWKPLHLQHIYTNQSYYGATVAEDLWKSGLCLPSGTGMSDEDLDRIESALKDYFKV</sequence>
<comment type="similarity">
    <text evidence="1 4">Belongs to the DegT/DnrJ/EryC1 family.</text>
</comment>
<dbReference type="PIRSF" id="PIRSF000390">
    <property type="entry name" value="PLP_StrS"/>
    <property type="match status" value="1"/>
</dbReference>
<evidence type="ECO:0000256" key="3">
    <source>
        <dbReference type="PIRSR" id="PIRSR000390-2"/>
    </source>
</evidence>
<dbReference type="RefSeq" id="WP_128758364.1">
    <property type="nucleotide sequence ID" value="NZ_QOVM01000006.1"/>
</dbReference>
<dbReference type="InterPro" id="IPR015421">
    <property type="entry name" value="PyrdxlP-dep_Trfase_major"/>
</dbReference>
<dbReference type="Gene3D" id="3.40.640.10">
    <property type="entry name" value="Type I PLP-dependent aspartate aminotransferase-like (Major domain)"/>
    <property type="match status" value="1"/>
</dbReference>
<accession>A0A4Q0P3H8</accession>